<comment type="pathway">
    <text evidence="7">Amino-acid degradation; L-histidine degradation into L-glutamate; N-formimidoyl-L-glutamate from L-histidine: step 3/3.</text>
</comment>
<feature type="binding site" evidence="7">
    <location>
        <position position="71"/>
    </location>
    <ligand>
        <name>Fe(3+)</name>
        <dbReference type="ChEBI" id="CHEBI:29034"/>
    </ligand>
</feature>
<keyword evidence="10" id="KW-1185">Reference proteome</keyword>
<dbReference type="GO" id="GO:0005506">
    <property type="term" value="F:iron ion binding"/>
    <property type="evidence" value="ECO:0007669"/>
    <property type="project" value="UniProtKB-UniRule"/>
</dbReference>
<dbReference type="GO" id="GO:0019557">
    <property type="term" value="P:L-histidine catabolic process to glutamate and formate"/>
    <property type="evidence" value="ECO:0007669"/>
    <property type="project" value="UniProtKB-UniPathway"/>
</dbReference>
<evidence type="ECO:0000256" key="1">
    <source>
        <dbReference type="ARBA" id="ARBA00012864"/>
    </source>
</evidence>
<dbReference type="STRING" id="67365.GCA_001704635_05238"/>
<comment type="catalytic activity">
    <reaction evidence="7">
        <text>4-imidazolone-5-propanoate + H2O = N-formimidoyl-L-glutamate</text>
        <dbReference type="Rhea" id="RHEA:23660"/>
        <dbReference type="ChEBI" id="CHEBI:15377"/>
        <dbReference type="ChEBI" id="CHEBI:58928"/>
        <dbReference type="ChEBI" id="CHEBI:77893"/>
        <dbReference type="EC" id="3.5.2.7"/>
    </reaction>
</comment>
<feature type="binding site" evidence="7">
    <location>
        <position position="165"/>
    </location>
    <ligand>
        <name>4-imidazolone-5-propanoate</name>
        <dbReference type="ChEBI" id="CHEBI:77893"/>
    </ligand>
</feature>
<feature type="binding site" evidence="7">
    <location>
        <position position="302"/>
    </location>
    <ligand>
        <name>Zn(2+)</name>
        <dbReference type="ChEBI" id="CHEBI:29105"/>
    </ligand>
</feature>
<keyword evidence="3 7" id="KW-0378">Hydrolase</keyword>
<dbReference type="GO" id="GO:0050480">
    <property type="term" value="F:imidazolonepropionase activity"/>
    <property type="evidence" value="ECO:0007669"/>
    <property type="project" value="UniProtKB-UniRule"/>
</dbReference>
<keyword evidence="7" id="KW-0963">Cytoplasm</keyword>
<comment type="function">
    <text evidence="7">Catalyzes the hydrolytic cleavage of the carbon-nitrogen bond in imidazolone-5-propanoate to yield N-formimidoyl-L-glutamate. It is the third step in the universal histidine degradation pathway.</text>
</comment>
<name>A0A1R1S5Q4_9ACTN</name>
<dbReference type="Proteomes" id="UP000186168">
    <property type="component" value="Unassembled WGS sequence"/>
</dbReference>
<dbReference type="EC" id="3.5.2.7" evidence="1 7"/>
<dbReference type="HAMAP" id="MF_00372">
    <property type="entry name" value="HutI"/>
    <property type="match status" value="1"/>
</dbReference>
<dbReference type="Gene3D" id="2.30.40.10">
    <property type="entry name" value="Urease, subunit C, domain 1"/>
    <property type="match status" value="1"/>
</dbReference>
<dbReference type="UniPathway" id="UPA00379">
    <property type="reaction ID" value="UER00551"/>
</dbReference>
<reference evidence="9 10" key="1">
    <citation type="submission" date="2013-05" db="EMBL/GenBank/DDBJ databases">
        <title>Genome sequence of Streptomyces sparsogenes DSM 40356.</title>
        <authorList>
            <person name="Coyne S."/>
            <person name="Seebeck F.P."/>
        </authorList>
    </citation>
    <scope>NUCLEOTIDE SEQUENCE [LARGE SCALE GENOMIC DNA]</scope>
    <source>
        <strain evidence="9 10">DSM 40356</strain>
    </source>
</reference>
<sequence>MTTATAIIDISTLVTNDPSLGEGPLGLIQDAAVVIDGDRVAWVGESSKAPATDSRVDAGGRALLPGFVDSHSHVVFAGDRTQEFNARMSGRPYSAGGIRTTVAATRAASDEDLSANVAHYVREALRQGTTTLEIKSGYGLTSQDEARSLEIAAAHTDEVTFLGAHVVPPEFADDPAAYVDLVTGPMLDICAPHARWIDVFCEEGAFDGDQARAVLTAGVRHGLTPRVHANQLTRGPGVQLAVELGAASADHCTHLSDADVDALAQGDTVATLLPGAEFSTRSPYPDARRLLDAGATVALSPDCNPGSSFTSSMAFCVALAVREMRMTPDEAVWAATAGGARALRRTDVGRISPGARADLTLLDAPSHVHLAYRPGVPLVAAVWRGGELI</sequence>
<evidence type="ECO:0000256" key="3">
    <source>
        <dbReference type="ARBA" id="ARBA00022801"/>
    </source>
</evidence>
<dbReference type="Gene3D" id="3.20.20.140">
    <property type="entry name" value="Metal-dependent hydrolases"/>
    <property type="match status" value="1"/>
</dbReference>
<feature type="domain" description="Amidohydrolase-related" evidence="8">
    <location>
        <begin position="249"/>
        <end position="367"/>
    </location>
</feature>
<feature type="binding site" evidence="7">
    <location>
        <position position="71"/>
    </location>
    <ligand>
        <name>Zn(2+)</name>
        <dbReference type="ChEBI" id="CHEBI:29105"/>
    </ligand>
</feature>
<dbReference type="RefSeq" id="WP_065960591.1">
    <property type="nucleotide sequence ID" value="NZ_ASQP01000526.1"/>
</dbReference>
<proteinExistence type="inferred from homology"/>
<comment type="cofactor">
    <cofactor evidence="7">
        <name>Zn(2+)</name>
        <dbReference type="ChEBI" id="CHEBI:29105"/>
    </cofactor>
    <cofactor evidence="7">
        <name>Fe(3+)</name>
        <dbReference type="ChEBI" id="CHEBI:29034"/>
    </cofactor>
    <text evidence="7">Binds 1 zinc or iron ion per subunit.</text>
</comment>
<dbReference type="GO" id="GO:0019556">
    <property type="term" value="P:L-histidine catabolic process to glutamate and formamide"/>
    <property type="evidence" value="ECO:0007669"/>
    <property type="project" value="UniProtKB-UniRule"/>
</dbReference>
<feature type="binding site" evidence="7">
    <location>
        <position position="302"/>
    </location>
    <ligand>
        <name>Fe(3+)</name>
        <dbReference type="ChEBI" id="CHEBI:29034"/>
    </ligand>
</feature>
<feature type="binding site" evidence="7">
    <location>
        <position position="80"/>
    </location>
    <ligand>
        <name>4-imidazolone-5-propanoate</name>
        <dbReference type="ChEBI" id="CHEBI:77893"/>
    </ligand>
</feature>
<dbReference type="SUPFAM" id="SSF51556">
    <property type="entry name" value="Metallo-dependent hydrolases"/>
    <property type="match status" value="1"/>
</dbReference>
<accession>A0A1R1S5Q4</accession>
<evidence type="ECO:0000256" key="6">
    <source>
        <dbReference type="ARBA" id="ARBA00023004"/>
    </source>
</evidence>
<keyword evidence="5 7" id="KW-0862">Zinc</keyword>
<dbReference type="GO" id="GO:0008270">
    <property type="term" value="F:zinc ion binding"/>
    <property type="evidence" value="ECO:0007669"/>
    <property type="project" value="UniProtKB-UniRule"/>
</dbReference>
<evidence type="ECO:0000256" key="2">
    <source>
        <dbReference type="ARBA" id="ARBA00022723"/>
    </source>
</evidence>
<feature type="binding site" evidence="7">
    <location>
        <position position="73"/>
    </location>
    <ligand>
        <name>Fe(3+)</name>
        <dbReference type="ChEBI" id="CHEBI:29034"/>
    </ligand>
</feature>
<feature type="binding site" evidence="7">
    <location>
        <position position="228"/>
    </location>
    <ligand>
        <name>Zn(2+)</name>
        <dbReference type="ChEBI" id="CHEBI:29105"/>
    </ligand>
</feature>
<keyword evidence="2 7" id="KW-0479">Metal-binding</keyword>
<dbReference type="AlphaFoldDB" id="A0A1R1S5Q4"/>
<evidence type="ECO:0000259" key="8">
    <source>
        <dbReference type="Pfam" id="PF01979"/>
    </source>
</evidence>
<feature type="binding site" evidence="7">
    <location>
        <position position="138"/>
    </location>
    <ligand>
        <name>N-formimidoyl-L-glutamate</name>
        <dbReference type="ChEBI" id="CHEBI:58928"/>
    </ligand>
</feature>
<dbReference type="InterPro" id="IPR011059">
    <property type="entry name" value="Metal-dep_hydrolase_composite"/>
</dbReference>
<dbReference type="InterPro" id="IPR005920">
    <property type="entry name" value="HutI"/>
</dbReference>
<gene>
    <name evidence="7" type="primary">hutI</name>
    <name evidence="9" type="ORF">SPAR_40572</name>
</gene>
<dbReference type="InterPro" id="IPR032466">
    <property type="entry name" value="Metal_Hydrolase"/>
</dbReference>
<evidence type="ECO:0000256" key="7">
    <source>
        <dbReference type="HAMAP-Rule" id="MF_00372"/>
    </source>
</evidence>
<dbReference type="InterPro" id="IPR006680">
    <property type="entry name" value="Amidohydro-rel"/>
</dbReference>
<dbReference type="Pfam" id="PF01979">
    <property type="entry name" value="Amidohydro_1"/>
    <property type="match status" value="1"/>
</dbReference>
<evidence type="ECO:0000313" key="10">
    <source>
        <dbReference type="Proteomes" id="UP000186168"/>
    </source>
</evidence>
<evidence type="ECO:0000313" key="9">
    <source>
        <dbReference type="EMBL" id="OMI33614.1"/>
    </source>
</evidence>
<evidence type="ECO:0000256" key="5">
    <source>
        <dbReference type="ARBA" id="ARBA00022833"/>
    </source>
</evidence>
<protein>
    <recommendedName>
        <fullName evidence="1 7">Imidazolonepropionase</fullName>
        <ecNumber evidence="1 7">3.5.2.7</ecNumber>
    </recommendedName>
    <alternativeName>
        <fullName evidence="7">Imidazolone-5-propionate hydrolase</fullName>
    </alternativeName>
</protein>
<keyword evidence="4 7" id="KW-0369">Histidine metabolism</keyword>
<dbReference type="EMBL" id="ASQP01000526">
    <property type="protein sequence ID" value="OMI33614.1"/>
    <property type="molecule type" value="Genomic_DNA"/>
</dbReference>
<dbReference type="GO" id="GO:0005737">
    <property type="term" value="C:cytoplasm"/>
    <property type="evidence" value="ECO:0007669"/>
    <property type="project" value="UniProtKB-SubCell"/>
</dbReference>
<feature type="binding site" evidence="7">
    <location>
        <position position="231"/>
    </location>
    <ligand>
        <name>4-imidazolone-5-propanoate</name>
        <dbReference type="ChEBI" id="CHEBI:77893"/>
    </ligand>
</feature>
<dbReference type="SUPFAM" id="SSF51338">
    <property type="entry name" value="Composite domain of metallo-dependent hydrolases"/>
    <property type="match status" value="2"/>
</dbReference>
<feature type="binding site" evidence="7">
    <location>
        <position position="73"/>
    </location>
    <ligand>
        <name>Zn(2+)</name>
        <dbReference type="ChEBI" id="CHEBI:29105"/>
    </ligand>
</feature>
<feature type="binding site" evidence="7">
    <location>
        <position position="306"/>
    </location>
    <ligand>
        <name>N-formimidoyl-L-glutamate</name>
        <dbReference type="ChEBI" id="CHEBI:58928"/>
    </ligand>
</feature>
<dbReference type="PANTHER" id="PTHR42752:SF1">
    <property type="entry name" value="IMIDAZOLONEPROPIONASE-RELATED"/>
    <property type="match status" value="1"/>
</dbReference>
<organism evidence="9 10">
    <name type="scientific">Streptomyces sparsogenes DSM 40356</name>
    <dbReference type="NCBI Taxonomy" id="1331668"/>
    <lineage>
        <taxon>Bacteria</taxon>
        <taxon>Bacillati</taxon>
        <taxon>Actinomycetota</taxon>
        <taxon>Actinomycetes</taxon>
        <taxon>Kitasatosporales</taxon>
        <taxon>Streptomycetaceae</taxon>
        <taxon>Streptomyces</taxon>
    </lineage>
</organism>
<dbReference type="NCBIfam" id="TIGR01224">
    <property type="entry name" value="hutI"/>
    <property type="match status" value="1"/>
</dbReference>
<keyword evidence="6 7" id="KW-0408">Iron</keyword>
<comment type="subcellular location">
    <subcellularLocation>
        <location evidence="7">Cytoplasm</location>
    </subcellularLocation>
</comment>
<feature type="binding site" evidence="7">
    <location>
        <position position="138"/>
    </location>
    <ligand>
        <name>4-imidazolone-5-propanoate</name>
        <dbReference type="ChEBI" id="CHEBI:77893"/>
    </ligand>
</feature>
<feature type="binding site" evidence="7">
    <location>
        <position position="304"/>
    </location>
    <ligand>
        <name>N-formimidoyl-L-glutamate</name>
        <dbReference type="ChEBI" id="CHEBI:58928"/>
    </ligand>
</feature>
<dbReference type="FunFam" id="3.20.20.140:FF:000007">
    <property type="entry name" value="Imidazolonepropionase"/>
    <property type="match status" value="1"/>
</dbReference>
<dbReference type="PANTHER" id="PTHR42752">
    <property type="entry name" value="IMIDAZOLONEPROPIONASE"/>
    <property type="match status" value="1"/>
</dbReference>
<comment type="similarity">
    <text evidence="7">Belongs to the metallo-dependent hydrolases superfamily. HutI family.</text>
</comment>
<feature type="binding site" evidence="7">
    <location>
        <position position="228"/>
    </location>
    <ligand>
        <name>Fe(3+)</name>
        <dbReference type="ChEBI" id="CHEBI:29034"/>
    </ligand>
</feature>
<dbReference type="GeneID" id="96742848"/>
<feature type="binding site" evidence="7">
    <location>
        <position position="307"/>
    </location>
    <ligand>
        <name>4-imidazolone-5-propanoate</name>
        <dbReference type="ChEBI" id="CHEBI:77893"/>
    </ligand>
</feature>
<comment type="caution">
    <text evidence="9">The sequence shown here is derived from an EMBL/GenBank/DDBJ whole genome shotgun (WGS) entry which is preliminary data.</text>
</comment>
<evidence type="ECO:0000256" key="4">
    <source>
        <dbReference type="ARBA" id="ARBA00022808"/>
    </source>
</evidence>